<evidence type="ECO:0000313" key="7">
    <source>
        <dbReference type="EMBL" id="SAZ05757.1"/>
    </source>
</evidence>
<dbReference type="GO" id="GO:0017004">
    <property type="term" value="P:cytochrome complex assembly"/>
    <property type="evidence" value="ECO:0007669"/>
    <property type="project" value="UniProtKB-KW"/>
</dbReference>
<dbReference type="PANTHER" id="PTHR42852">
    <property type="entry name" value="THIOL:DISULFIDE INTERCHANGE PROTEIN DSBE"/>
    <property type="match status" value="1"/>
</dbReference>
<dbReference type="InterPro" id="IPR017937">
    <property type="entry name" value="Thioredoxin_CS"/>
</dbReference>
<dbReference type="PANTHER" id="PTHR42852:SF6">
    <property type="entry name" value="THIOL:DISULFIDE INTERCHANGE PROTEIN DSBE"/>
    <property type="match status" value="1"/>
</dbReference>
<evidence type="ECO:0000256" key="3">
    <source>
        <dbReference type="ARBA" id="ARBA00022748"/>
    </source>
</evidence>
<dbReference type="Pfam" id="PF08534">
    <property type="entry name" value="Redoxin"/>
    <property type="match status" value="1"/>
</dbReference>
<dbReference type="Gene3D" id="3.40.30.10">
    <property type="entry name" value="Glutaredoxin"/>
    <property type="match status" value="1"/>
</dbReference>
<dbReference type="EMBL" id="FKLO01000060">
    <property type="protein sequence ID" value="SAZ05757.1"/>
    <property type="molecule type" value="Genomic_DNA"/>
</dbReference>
<organism evidence="7 8">
    <name type="scientific">Cardiobacterium hominis</name>
    <dbReference type="NCBI Taxonomy" id="2718"/>
    <lineage>
        <taxon>Bacteria</taxon>
        <taxon>Pseudomonadati</taxon>
        <taxon>Pseudomonadota</taxon>
        <taxon>Gammaproteobacteria</taxon>
        <taxon>Cardiobacteriales</taxon>
        <taxon>Cardiobacteriaceae</taxon>
        <taxon>Cardiobacterium</taxon>
    </lineage>
</organism>
<evidence type="ECO:0000256" key="4">
    <source>
        <dbReference type="ARBA" id="ARBA00023157"/>
    </source>
</evidence>
<dbReference type="SUPFAM" id="SSF52833">
    <property type="entry name" value="Thioredoxin-like"/>
    <property type="match status" value="1"/>
</dbReference>
<dbReference type="GO" id="GO:0005886">
    <property type="term" value="C:plasma membrane"/>
    <property type="evidence" value="ECO:0007669"/>
    <property type="project" value="UniProtKB-SubCell"/>
</dbReference>
<reference evidence="8" key="1">
    <citation type="submission" date="2016-04" db="EMBL/GenBank/DDBJ databases">
        <authorList>
            <person name="Tagini F."/>
        </authorList>
    </citation>
    <scope>NUCLEOTIDE SEQUENCE [LARGE SCALE GENOMIC DNA]</scope>
    <source>
        <strain evidence="8">CHUV0807</strain>
    </source>
</reference>
<name>A0A1C3HPG5_9GAMM</name>
<keyword evidence="4" id="KW-1015">Disulfide bond</keyword>
<dbReference type="AlphaFoldDB" id="A0A1C3HPG5"/>
<dbReference type="PROSITE" id="PS51352">
    <property type="entry name" value="THIOREDOXIN_2"/>
    <property type="match status" value="1"/>
</dbReference>
<dbReference type="PROSITE" id="PS00194">
    <property type="entry name" value="THIOREDOXIN_1"/>
    <property type="match status" value="1"/>
</dbReference>
<dbReference type="GO" id="GO:0030288">
    <property type="term" value="C:outer membrane-bounded periplasmic space"/>
    <property type="evidence" value="ECO:0007669"/>
    <property type="project" value="InterPro"/>
</dbReference>
<protein>
    <submittedName>
        <fullName evidence="7">Cytochrome c-type biogenesis protein CcmG/DsbE, thiol:disulfide oxidoreductase</fullName>
    </submittedName>
</protein>
<comment type="subcellular location">
    <subcellularLocation>
        <location evidence="1">Cell inner membrane</location>
        <topology evidence="1">Single-pass membrane protein</topology>
        <orientation evidence="1">Periplasmic side</orientation>
    </subcellularLocation>
</comment>
<dbReference type="Proteomes" id="UP000190837">
    <property type="component" value="Unassembled WGS sequence"/>
</dbReference>
<feature type="domain" description="Thioredoxin" evidence="6">
    <location>
        <begin position="35"/>
        <end position="176"/>
    </location>
</feature>
<dbReference type="InterPro" id="IPR004799">
    <property type="entry name" value="Periplasmic_diS_OxRdtase_DsbE"/>
</dbReference>
<dbReference type="GO" id="GO:0015036">
    <property type="term" value="F:disulfide oxidoreductase activity"/>
    <property type="evidence" value="ECO:0007669"/>
    <property type="project" value="InterPro"/>
</dbReference>
<evidence type="ECO:0000313" key="8">
    <source>
        <dbReference type="Proteomes" id="UP000190837"/>
    </source>
</evidence>
<comment type="similarity">
    <text evidence="2">Belongs to the thioredoxin family. DsbE subfamily.</text>
</comment>
<dbReference type="InterPro" id="IPR013740">
    <property type="entry name" value="Redoxin"/>
</dbReference>
<gene>
    <name evidence="7" type="ORF">CHUV0807_1781</name>
</gene>
<keyword evidence="5" id="KW-0676">Redox-active center</keyword>
<proteinExistence type="inferred from homology"/>
<dbReference type="InterPro" id="IPR050553">
    <property type="entry name" value="Thioredoxin_ResA/DsbE_sf"/>
</dbReference>
<evidence type="ECO:0000256" key="5">
    <source>
        <dbReference type="ARBA" id="ARBA00023284"/>
    </source>
</evidence>
<dbReference type="RefSeq" id="WP_079541318.1">
    <property type="nucleotide sequence ID" value="NZ_FKLO01000060.1"/>
</dbReference>
<accession>A0A1C3HPG5</accession>
<evidence type="ECO:0000256" key="2">
    <source>
        <dbReference type="ARBA" id="ARBA00007758"/>
    </source>
</evidence>
<sequence>MNRKTLAITLLAAFAALIALFVSGLGQNPQELPSVTTGKALPAIDLPALESDQQRHTSADLPQGEPYLLNIWGSWCPACHDEHPYLLQLGKTIPIVGINWPADNANEIADATAFLARHGNPYRLNLRDANGTLITDLGVYGAPETYLIAADGTIQHRYAGALTPQVWQEQFQPLLKHP</sequence>
<keyword evidence="3" id="KW-0201">Cytochrome c-type biogenesis</keyword>
<dbReference type="CDD" id="cd03010">
    <property type="entry name" value="TlpA_like_DsbE"/>
    <property type="match status" value="1"/>
</dbReference>
<dbReference type="NCBIfam" id="TIGR00385">
    <property type="entry name" value="dsbE"/>
    <property type="match status" value="1"/>
</dbReference>
<dbReference type="InterPro" id="IPR036249">
    <property type="entry name" value="Thioredoxin-like_sf"/>
</dbReference>
<evidence type="ECO:0000259" key="6">
    <source>
        <dbReference type="PROSITE" id="PS51352"/>
    </source>
</evidence>
<evidence type="ECO:0000256" key="1">
    <source>
        <dbReference type="ARBA" id="ARBA00004383"/>
    </source>
</evidence>
<dbReference type="InterPro" id="IPR013766">
    <property type="entry name" value="Thioredoxin_domain"/>
</dbReference>